<organism evidence="1 2">
    <name type="scientific">Gossypium schwendimanii</name>
    <name type="common">Cotton</name>
    <dbReference type="NCBI Taxonomy" id="34291"/>
    <lineage>
        <taxon>Eukaryota</taxon>
        <taxon>Viridiplantae</taxon>
        <taxon>Streptophyta</taxon>
        <taxon>Embryophyta</taxon>
        <taxon>Tracheophyta</taxon>
        <taxon>Spermatophyta</taxon>
        <taxon>Magnoliopsida</taxon>
        <taxon>eudicotyledons</taxon>
        <taxon>Gunneridae</taxon>
        <taxon>Pentapetalae</taxon>
        <taxon>rosids</taxon>
        <taxon>malvids</taxon>
        <taxon>Malvales</taxon>
        <taxon>Malvaceae</taxon>
        <taxon>Malvoideae</taxon>
        <taxon>Gossypium</taxon>
    </lineage>
</organism>
<feature type="non-terminal residue" evidence="1">
    <location>
        <position position="1"/>
    </location>
</feature>
<proteinExistence type="predicted"/>
<dbReference type="OrthoDB" id="999270at2759"/>
<keyword evidence="2" id="KW-1185">Reference proteome</keyword>
<protein>
    <submittedName>
        <fullName evidence="1">Uncharacterized protein</fullName>
    </submittedName>
</protein>
<dbReference type="AlphaFoldDB" id="A0A7J9MQ00"/>
<reference evidence="1 2" key="1">
    <citation type="journal article" date="2019" name="Genome Biol. Evol.">
        <title>Insights into the evolution of the New World diploid cottons (Gossypium, subgenus Houzingenia) based on genome sequencing.</title>
        <authorList>
            <person name="Grover C.E."/>
            <person name="Arick M.A. 2nd"/>
            <person name="Thrash A."/>
            <person name="Conover J.L."/>
            <person name="Sanders W.S."/>
            <person name="Peterson D.G."/>
            <person name="Frelichowski J.E."/>
            <person name="Scheffler J.A."/>
            <person name="Scheffler B.E."/>
            <person name="Wendel J.F."/>
        </authorList>
    </citation>
    <scope>NUCLEOTIDE SEQUENCE [LARGE SCALE GENOMIC DNA]</scope>
    <source>
        <strain evidence="1">1</strain>
        <tissue evidence="1">Leaf</tissue>
    </source>
</reference>
<accession>A0A7J9MQ00</accession>
<comment type="caution">
    <text evidence="1">The sequence shown here is derived from an EMBL/GenBank/DDBJ whole genome shotgun (WGS) entry which is preliminary data.</text>
</comment>
<gene>
    <name evidence="1" type="ORF">Goshw_014082</name>
</gene>
<dbReference type="Proteomes" id="UP000593576">
    <property type="component" value="Unassembled WGS sequence"/>
</dbReference>
<evidence type="ECO:0000313" key="1">
    <source>
        <dbReference type="EMBL" id="MBA0872449.1"/>
    </source>
</evidence>
<dbReference type="EMBL" id="JABFAF010000012">
    <property type="protein sequence ID" value="MBA0872449.1"/>
    <property type="molecule type" value="Genomic_DNA"/>
</dbReference>
<sequence length="64" mass="7125">LSIPCKLVLNVVEIEETEALAVLKSTVCVSGFDSSSKFNHTKSCASTSYFEGISWRHSLWLVEF</sequence>
<name>A0A7J9MQ00_GOSSC</name>
<evidence type="ECO:0000313" key="2">
    <source>
        <dbReference type="Proteomes" id="UP000593576"/>
    </source>
</evidence>